<reference evidence="6 7" key="1">
    <citation type="submission" date="2024-02" db="EMBL/GenBank/DDBJ databases">
        <authorList>
            <person name="Chen Y."/>
            <person name="Shah S."/>
            <person name="Dougan E. K."/>
            <person name="Thang M."/>
            <person name="Chan C."/>
        </authorList>
    </citation>
    <scope>NUCLEOTIDE SEQUENCE [LARGE SCALE GENOMIC DNA]</scope>
</reference>
<dbReference type="InterPro" id="IPR029063">
    <property type="entry name" value="SAM-dependent_MTases_sf"/>
</dbReference>
<proteinExistence type="predicted"/>
<dbReference type="Pfam" id="PF22020">
    <property type="entry name" value="RlmL_1st"/>
    <property type="match status" value="1"/>
</dbReference>
<dbReference type="Gene3D" id="3.40.50.150">
    <property type="entry name" value="Vaccinia Virus protein VP39"/>
    <property type="match status" value="1"/>
</dbReference>
<dbReference type="PANTHER" id="PTHR47313:SF1">
    <property type="entry name" value="RIBOSOMAL RNA LARGE SUBUNIT METHYLTRANSFERASE K_L"/>
    <property type="match status" value="1"/>
</dbReference>
<feature type="domain" description="Ribosomal RNA large subunit methyltransferase K/L-like methyltransferase" evidence="4">
    <location>
        <begin position="369"/>
        <end position="493"/>
    </location>
</feature>
<dbReference type="Gene3D" id="3.30.2130.30">
    <property type="match status" value="1"/>
</dbReference>
<evidence type="ECO:0000256" key="2">
    <source>
        <dbReference type="ARBA" id="ARBA00022679"/>
    </source>
</evidence>
<keyword evidence="7" id="KW-1185">Reference proteome</keyword>
<feature type="coiled-coil region" evidence="3">
    <location>
        <begin position="476"/>
        <end position="503"/>
    </location>
</feature>
<evidence type="ECO:0000313" key="6">
    <source>
        <dbReference type="EMBL" id="CAK9080585.1"/>
    </source>
</evidence>
<dbReference type="CDD" id="cd11715">
    <property type="entry name" value="THUMP_AdoMetMT"/>
    <property type="match status" value="1"/>
</dbReference>
<dbReference type="SUPFAM" id="SSF53335">
    <property type="entry name" value="S-adenosyl-L-methionine-dependent methyltransferases"/>
    <property type="match status" value="1"/>
</dbReference>
<gene>
    <name evidence="6" type="ORF">CCMP2556_LOCUS39547</name>
</gene>
<dbReference type="Proteomes" id="UP001642484">
    <property type="component" value="Unassembled WGS sequence"/>
</dbReference>
<protein>
    <submittedName>
        <fullName evidence="6">Uncharacterized protein</fullName>
    </submittedName>
</protein>
<evidence type="ECO:0000256" key="3">
    <source>
        <dbReference type="SAM" id="Coils"/>
    </source>
</evidence>
<dbReference type="PANTHER" id="PTHR47313">
    <property type="entry name" value="RIBOSOMAL RNA LARGE SUBUNIT METHYLTRANSFERASE K/L"/>
    <property type="match status" value="1"/>
</dbReference>
<dbReference type="InterPro" id="IPR054170">
    <property type="entry name" value="RlmL_1st"/>
</dbReference>
<dbReference type="InterPro" id="IPR000241">
    <property type="entry name" value="RlmKL-like_Mtase"/>
</dbReference>
<dbReference type="EMBL" id="CAXAMN010023751">
    <property type="protein sequence ID" value="CAK9080585.1"/>
    <property type="molecule type" value="Genomic_DNA"/>
</dbReference>
<comment type="caution">
    <text evidence="6">The sequence shown here is derived from an EMBL/GenBank/DDBJ whole genome shotgun (WGS) entry which is preliminary data.</text>
</comment>
<organism evidence="6 7">
    <name type="scientific">Durusdinium trenchii</name>
    <dbReference type="NCBI Taxonomy" id="1381693"/>
    <lineage>
        <taxon>Eukaryota</taxon>
        <taxon>Sar</taxon>
        <taxon>Alveolata</taxon>
        <taxon>Dinophyceae</taxon>
        <taxon>Suessiales</taxon>
        <taxon>Symbiodiniaceae</taxon>
        <taxon>Durusdinium</taxon>
    </lineage>
</organism>
<sequence>MWAAEQFIEKGLAAYCTHEDMIGKAPKQLWCFLYNSSDICSFASSSIVFSQKAPRLSTCQLAISMIFSALQAAVRCYRAGQAQWGVVWEEQKTAVSTQTGVCGLCVSVVVMPRWRRLGRWTGVVDRRCGAENVRLISECGSWNLTTGCVTAEEYDIIPRWSGQHNMGTRLPSMGTLVSPPKSGNLVLTGDVLFPGINSEWTMEFGYAVAERLRRLFLVTSPGLERSLERELQVLQIPGHFEPLPGGVAVSGYDETLWRCCLQSRLAELVLVRVGEPFHAPDLRSLDEGLRRLPWQDFLQASSKPIIKVSSEKSRLYHTKLLAEHVAASIPGTQANDAESPADELPEVRLRLRHNEAQVSVAASGLLHKRGARKAVGEASMRETLAAACVLASPLQRRLTQAAHQGEELVFWDPFCGSGAILLEALEVVLGQPTGNHSKSYPFKSFPCHDAEDFERVARELEPTPHGALGALTLLSSDQSEEQIQRARQNLRRCLRRLNVLRESREFSAKASVEELLEALPCRVQLLQGNFSKVLQRLQGAWWAERG</sequence>
<dbReference type="PROSITE" id="PS01261">
    <property type="entry name" value="UPF0020"/>
    <property type="match status" value="1"/>
</dbReference>
<feature type="domain" description="RlmL ferredoxin-like" evidence="5">
    <location>
        <begin position="215"/>
        <end position="270"/>
    </location>
</feature>
<name>A0ABP0Q0U2_9DINO</name>
<evidence type="ECO:0000259" key="5">
    <source>
        <dbReference type="Pfam" id="PF22020"/>
    </source>
</evidence>
<keyword evidence="1" id="KW-0489">Methyltransferase</keyword>
<evidence type="ECO:0000259" key="4">
    <source>
        <dbReference type="Pfam" id="PF01170"/>
    </source>
</evidence>
<keyword evidence="3" id="KW-0175">Coiled coil</keyword>
<evidence type="ECO:0000256" key="1">
    <source>
        <dbReference type="ARBA" id="ARBA00022603"/>
    </source>
</evidence>
<accession>A0ABP0Q0U2</accession>
<dbReference type="Pfam" id="PF01170">
    <property type="entry name" value="UPF0020"/>
    <property type="match status" value="1"/>
</dbReference>
<dbReference type="InterPro" id="IPR053943">
    <property type="entry name" value="RlmKL-like_Mtase_CS"/>
</dbReference>
<keyword evidence="2" id="KW-0808">Transferase</keyword>
<evidence type="ECO:0000313" key="7">
    <source>
        <dbReference type="Proteomes" id="UP001642484"/>
    </source>
</evidence>